<feature type="non-terminal residue" evidence="2">
    <location>
        <position position="40"/>
    </location>
</feature>
<organism evidence="2">
    <name type="scientific">uncultured Thermomicrobiales bacterium</name>
    <dbReference type="NCBI Taxonomy" id="1645740"/>
    <lineage>
        <taxon>Bacteria</taxon>
        <taxon>Pseudomonadati</taxon>
        <taxon>Thermomicrobiota</taxon>
        <taxon>Thermomicrobia</taxon>
        <taxon>Thermomicrobiales</taxon>
        <taxon>environmental samples</taxon>
    </lineage>
</organism>
<sequence length="40" mass="4134">WSDGIRSAPCRDRARITTTAPAGDPPEPSGGCYGSSPSTR</sequence>
<evidence type="ECO:0000313" key="2">
    <source>
        <dbReference type="EMBL" id="CAA9547765.1"/>
    </source>
</evidence>
<accession>A0A6J4UFG0</accession>
<feature type="region of interest" description="Disordered" evidence="1">
    <location>
        <begin position="1"/>
        <end position="40"/>
    </location>
</feature>
<dbReference type="EMBL" id="CADCWH010000103">
    <property type="protein sequence ID" value="CAA9547765.1"/>
    <property type="molecule type" value="Genomic_DNA"/>
</dbReference>
<dbReference type="AlphaFoldDB" id="A0A6J4UFG0"/>
<proteinExistence type="predicted"/>
<reference evidence="2" key="1">
    <citation type="submission" date="2020-02" db="EMBL/GenBank/DDBJ databases">
        <authorList>
            <person name="Meier V. D."/>
        </authorList>
    </citation>
    <scope>NUCLEOTIDE SEQUENCE</scope>
    <source>
        <strain evidence="2">AVDCRST_MAG70</strain>
    </source>
</reference>
<feature type="non-terminal residue" evidence="2">
    <location>
        <position position="1"/>
    </location>
</feature>
<protein>
    <submittedName>
        <fullName evidence="2">Uncharacterized protein</fullName>
    </submittedName>
</protein>
<name>A0A6J4UFG0_9BACT</name>
<gene>
    <name evidence="2" type="ORF">AVDCRST_MAG70-666</name>
</gene>
<evidence type="ECO:0000256" key="1">
    <source>
        <dbReference type="SAM" id="MobiDB-lite"/>
    </source>
</evidence>